<sequence length="1081" mass="117545">MSRRLPFLRSITRTAASDDTSAHLKPSGFPTGASKDADNVRDQNTDSEKQNKYARRRWPSDGGSELALHNGPQDWRTTLMLTYLSIGTVFGDLGTSPLYTISVVFTGKVVTTERVEGVASIIFWSFTLVVIVKYCLIVLRADDNGQGGTIALYSLLCRFGDFSLSDRDARDLTMSSFTTRSALQSSTGAGLSDTDDPEKYREREERRRKLIAVALQGFVVFGVSLLLGDGVLTPSISVLSAVEGIAVRAPSFEHAIVPVTCAILLALFVAQSLGTGKISGMFSPIVVIWLLANGAIGAYNISFDPAIFRVLSPSYAFQFFIAEGEEAWKLLGAIMLCITGTEALFADLGHFSRNAIQLAAIFFVYPCLTLTYLGQAAHIIREPDIIDQVYWLSVPGPVFWPMFVLAILATIVASQALISASFSIVKQCMALSCFPKVKIIHTSAKHAGQIYSPDINYLLMIACIIVVIAFGSSTALAGAYGIAVSLDAFMTTLLVTAVMRIVWDVPWIGTLSFFLFFGMIDLSFLSANLLKVPHGGWLPLVMAVAVSLVMGIWRWGKMQATKYRHHFRRTYRDMFRVLAMSTPLDGDGSDDDEVEPDDVSESDEFDETDGKLGKLATNATIDDGLRSEEEEVPMVTANFEVALVELGHPITNGALENSFGPEGALSNDFSKSHVVPAEATNILTSQELRASKVLDQEVHVTASDEDVSPRTDNAAVTSTNGHERQSVAFADTTPSEDLHSISSEKTGETEVAENPLKSASTTDPKPTTGNDATTTGVVHAPLPSVLEPPSSKALEPAAAITIPSIHFVGSPNSPIPLPISAPPPPIGILSNNAETSPPWRASSLIGELGNGLGHGIPTSRTITSDTRRIQIVDPRGPNTPDHRRAEREPKSDDSGMSRFPGVGFFYTESGRGIPGVFAHWVNCVGSIPEVVVFVTLRHTHVPYVLENERWHVQKLFLEGFWKISVTYGYLDIPEDGTTFSAKVVDHITKVERRFAGWATGSGPSDDSDAGRPTEITIADAAKKGVTYFLGKKNLKPKPDSSLFRRTLLQIYKFEVRNSRRSKGELRTPDDRTIEIGLHMSI</sequence>
<feature type="transmembrane region" description="Helical" evidence="10">
    <location>
        <begin position="479"/>
        <end position="499"/>
    </location>
</feature>
<dbReference type="NCBIfam" id="TIGR00794">
    <property type="entry name" value="kup"/>
    <property type="match status" value="1"/>
</dbReference>
<dbReference type="EMBL" id="KQ965741">
    <property type="protein sequence ID" value="KXS18658.1"/>
    <property type="molecule type" value="Genomic_DNA"/>
</dbReference>
<feature type="region of interest" description="Disordered" evidence="9">
    <location>
        <begin position="852"/>
        <end position="896"/>
    </location>
</feature>
<evidence type="ECO:0000256" key="6">
    <source>
        <dbReference type="ARBA" id="ARBA00022989"/>
    </source>
</evidence>
<dbReference type="AlphaFoldDB" id="A0A139APK6"/>
<feature type="region of interest" description="Disordered" evidence="9">
    <location>
        <begin position="583"/>
        <end position="609"/>
    </location>
</feature>
<feature type="compositionally biased region" description="Polar residues" evidence="9">
    <location>
        <begin position="732"/>
        <end position="744"/>
    </location>
</feature>
<gene>
    <name evidence="13" type="ORF">M427DRAFT_121098</name>
</gene>
<evidence type="ECO:0000256" key="5">
    <source>
        <dbReference type="ARBA" id="ARBA00022958"/>
    </source>
</evidence>
<feature type="region of interest" description="Disordered" evidence="9">
    <location>
        <begin position="17"/>
        <end position="64"/>
    </location>
</feature>
<evidence type="ECO:0000256" key="7">
    <source>
        <dbReference type="ARBA" id="ARBA00023065"/>
    </source>
</evidence>
<feature type="compositionally biased region" description="Basic and acidic residues" evidence="9">
    <location>
        <begin position="35"/>
        <end position="51"/>
    </location>
</feature>
<feature type="transmembrane region" description="Helical" evidence="10">
    <location>
        <begin position="400"/>
        <end position="425"/>
    </location>
</feature>
<feature type="transmembrane region" description="Helical" evidence="10">
    <location>
        <begin position="252"/>
        <end position="270"/>
    </location>
</feature>
<feature type="region of interest" description="Disordered" evidence="9">
    <location>
        <begin position="700"/>
        <end position="790"/>
    </location>
</feature>
<proteinExistence type="predicted"/>
<dbReference type="Pfam" id="PF02705">
    <property type="entry name" value="K_trans"/>
    <property type="match status" value="1"/>
</dbReference>
<dbReference type="OrthoDB" id="504708at2759"/>
<feature type="compositionally biased region" description="Polar residues" evidence="9">
    <location>
        <begin position="710"/>
        <end position="720"/>
    </location>
</feature>
<evidence type="ECO:0000256" key="8">
    <source>
        <dbReference type="ARBA" id="ARBA00023136"/>
    </source>
</evidence>
<keyword evidence="6 10" id="KW-1133">Transmembrane helix</keyword>
<feature type="domain" description="K+ potassium transporter integral membrane" evidence="11">
    <location>
        <begin position="82"/>
        <end position="573"/>
    </location>
</feature>
<feature type="compositionally biased region" description="Polar residues" evidence="9">
    <location>
        <begin position="757"/>
        <end position="776"/>
    </location>
</feature>
<dbReference type="PANTHER" id="PTHR30540">
    <property type="entry name" value="OSMOTIC STRESS POTASSIUM TRANSPORTER"/>
    <property type="match status" value="1"/>
</dbReference>
<evidence type="ECO:0000256" key="10">
    <source>
        <dbReference type="SAM" id="Phobius"/>
    </source>
</evidence>
<feature type="transmembrane region" description="Helical" evidence="10">
    <location>
        <begin position="81"/>
        <end position="105"/>
    </location>
</feature>
<evidence type="ECO:0000256" key="4">
    <source>
        <dbReference type="ARBA" id="ARBA00022692"/>
    </source>
</evidence>
<evidence type="ECO:0000256" key="9">
    <source>
        <dbReference type="SAM" id="MobiDB-lite"/>
    </source>
</evidence>
<keyword evidence="14" id="KW-1185">Reference proteome</keyword>
<feature type="transmembrane region" description="Helical" evidence="10">
    <location>
        <begin position="536"/>
        <end position="556"/>
    </location>
</feature>
<feature type="domain" description="K+ potassium transporter C-terminal" evidence="12">
    <location>
        <begin position="900"/>
        <end position="1081"/>
    </location>
</feature>
<dbReference type="Pfam" id="PF22776">
    <property type="entry name" value="K_trans_C"/>
    <property type="match status" value="1"/>
</dbReference>
<keyword evidence="4 10" id="KW-0812">Transmembrane</keyword>
<feature type="transmembrane region" description="Helical" evidence="10">
    <location>
        <begin position="282"/>
        <end position="301"/>
    </location>
</feature>
<name>A0A139APK6_GONPJ</name>
<feature type="transmembrane region" description="Helical" evidence="10">
    <location>
        <begin position="117"/>
        <end position="139"/>
    </location>
</feature>
<keyword evidence="2" id="KW-0813">Transport</keyword>
<dbReference type="GO" id="GO:0015079">
    <property type="term" value="F:potassium ion transmembrane transporter activity"/>
    <property type="evidence" value="ECO:0007669"/>
    <property type="project" value="InterPro"/>
</dbReference>
<keyword evidence="3" id="KW-0633">Potassium transport</keyword>
<feature type="transmembrane region" description="Helical" evidence="10">
    <location>
        <begin position="455"/>
        <end position="473"/>
    </location>
</feature>
<organism evidence="13 14">
    <name type="scientific">Gonapodya prolifera (strain JEL478)</name>
    <name type="common">Monoblepharis prolifera</name>
    <dbReference type="NCBI Taxonomy" id="1344416"/>
    <lineage>
        <taxon>Eukaryota</taxon>
        <taxon>Fungi</taxon>
        <taxon>Fungi incertae sedis</taxon>
        <taxon>Chytridiomycota</taxon>
        <taxon>Chytridiomycota incertae sedis</taxon>
        <taxon>Monoblepharidomycetes</taxon>
        <taxon>Monoblepharidales</taxon>
        <taxon>Gonapodyaceae</taxon>
        <taxon>Gonapodya</taxon>
    </lineage>
</organism>
<evidence type="ECO:0000256" key="1">
    <source>
        <dbReference type="ARBA" id="ARBA00004141"/>
    </source>
</evidence>
<evidence type="ECO:0000313" key="13">
    <source>
        <dbReference type="EMBL" id="KXS18658.1"/>
    </source>
</evidence>
<evidence type="ECO:0000259" key="12">
    <source>
        <dbReference type="Pfam" id="PF22776"/>
    </source>
</evidence>
<dbReference type="PANTHER" id="PTHR30540:SF83">
    <property type="entry name" value="K+ POTASSIUM TRANSPORTER"/>
    <property type="match status" value="1"/>
</dbReference>
<dbReference type="GO" id="GO:0016020">
    <property type="term" value="C:membrane"/>
    <property type="evidence" value="ECO:0007669"/>
    <property type="project" value="UniProtKB-SubCell"/>
</dbReference>
<feature type="transmembrane region" description="Helical" evidence="10">
    <location>
        <begin position="358"/>
        <end position="380"/>
    </location>
</feature>
<dbReference type="STRING" id="1344416.A0A139APK6"/>
<evidence type="ECO:0008006" key="15">
    <source>
        <dbReference type="Google" id="ProtNLM"/>
    </source>
</evidence>
<evidence type="ECO:0000256" key="2">
    <source>
        <dbReference type="ARBA" id="ARBA00022448"/>
    </source>
</evidence>
<feature type="compositionally biased region" description="Acidic residues" evidence="9">
    <location>
        <begin position="587"/>
        <end position="607"/>
    </location>
</feature>
<dbReference type="Proteomes" id="UP000070544">
    <property type="component" value="Unassembled WGS sequence"/>
</dbReference>
<dbReference type="InterPro" id="IPR003855">
    <property type="entry name" value="K+_transporter"/>
</dbReference>
<feature type="transmembrane region" description="Helical" evidence="10">
    <location>
        <begin position="511"/>
        <end position="530"/>
    </location>
</feature>
<evidence type="ECO:0000313" key="14">
    <source>
        <dbReference type="Proteomes" id="UP000070544"/>
    </source>
</evidence>
<dbReference type="InterPro" id="IPR053951">
    <property type="entry name" value="K_trans_N"/>
</dbReference>
<evidence type="ECO:0000259" key="11">
    <source>
        <dbReference type="Pfam" id="PF02705"/>
    </source>
</evidence>
<evidence type="ECO:0000256" key="3">
    <source>
        <dbReference type="ARBA" id="ARBA00022538"/>
    </source>
</evidence>
<dbReference type="InterPro" id="IPR053952">
    <property type="entry name" value="K_trans_C"/>
</dbReference>
<accession>A0A139APK6</accession>
<protein>
    <recommendedName>
        <fullName evidence="15">Potassium transporter</fullName>
    </recommendedName>
</protein>
<feature type="compositionally biased region" description="Basic and acidic residues" evidence="9">
    <location>
        <begin position="880"/>
        <end position="895"/>
    </location>
</feature>
<comment type="subcellular location">
    <subcellularLocation>
        <location evidence="1">Membrane</location>
        <topology evidence="1">Multi-pass membrane protein</topology>
    </subcellularLocation>
</comment>
<keyword evidence="8 10" id="KW-0472">Membrane</keyword>
<keyword evidence="5" id="KW-0630">Potassium</keyword>
<feature type="transmembrane region" description="Helical" evidence="10">
    <location>
        <begin position="210"/>
        <end position="232"/>
    </location>
</feature>
<keyword evidence="7" id="KW-0406">Ion transport</keyword>
<reference evidence="13 14" key="1">
    <citation type="journal article" date="2015" name="Genome Biol. Evol.">
        <title>Phylogenomic analyses indicate that early fungi evolved digesting cell walls of algal ancestors of land plants.</title>
        <authorList>
            <person name="Chang Y."/>
            <person name="Wang S."/>
            <person name="Sekimoto S."/>
            <person name="Aerts A.L."/>
            <person name="Choi C."/>
            <person name="Clum A."/>
            <person name="LaButti K.M."/>
            <person name="Lindquist E.A."/>
            <person name="Yee Ngan C."/>
            <person name="Ohm R.A."/>
            <person name="Salamov A.A."/>
            <person name="Grigoriev I.V."/>
            <person name="Spatafora J.W."/>
            <person name="Berbee M.L."/>
        </authorList>
    </citation>
    <scope>NUCLEOTIDE SEQUENCE [LARGE SCALE GENOMIC DNA]</scope>
    <source>
        <strain evidence="13 14">JEL478</strain>
    </source>
</reference>